<proteinExistence type="predicted"/>
<organism evidence="3 4">
    <name type="scientific">Luteimonas lutimaris</name>
    <dbReference type="NCBI Taxonomy" id="698645"/>
    <lineage>
        <taxon>Bacteria</taxon>
        <taxon>Pseudomonadati</taxon>
        <taxon>Pseudomonadota</taxon>
        <taxon>Gammaproteobacteria</taxon>
        <taxon>Lysobacterales</taxon>
        <taxon>Lysobacteraceae</taxon>
        <taxon>Luteimonas</taxon>
    </lineage>
</organism>
<evidence type="ECO:0000256" key="1">
    <source>
        <dbReference type="SAM" id="Phobius"/>
    </source>
</evidence>
<dbReference type="PANTHER" id="PTHR36927">
    <property type="entry name" value="BLR4337 PROTEIN"/>
    <property type="match status" value="1"/>
</dbReference>
<evidence type="ECO:0000259" key="2">
    <source>
        <dbReference type="Pfam" id="PF01757"/>
    </source>
</evidence>
<protein>
    <submittedName>
        <fullName evidence="3">Acyltransferase family protein</fullName>
    </submittedName>
</protein>
<feature type="transmembrane region" description="Helical" evidence="1">
    <location>
        <begin position="341"/>
        <end position="363"/>
    </location>
</feature>
<keyword evidence="1" id="KW-0472">Membrane</keyword>
<evidence type="ECO:0000313" key="4">
    <source>
        <dbReference type="Proteomes" id="UP001501727"/>
    </source>
</evidence>
<dbReference type="GO" id="GO:0016746">
    <property type="term" value="F:acyltransferase activity"/>
    <property type="evidence" value="ECO:0007669"/>
    <property type="project" value="UniProtKB-KW"/>
</dbReference>
<dbReference type="Pfam" id="PF01757">
    <property type="entry name" value="Acyl_transf_3"/>
    <property type="match status" value="1"/>
</dbReference>
<keyword evidence="1" id="KW-1133">Transmembrane helix</keyword>
<feature type="transmembrane region" description="Helical" evidence="1">
    <location>
        <begin position="215"/>
        <end position="232"/>
    </location>
</feature>
<feature type="domain" description="Acyltransferase 3" evidence="2">
    <location>
        <begin position="11"/>
        <end position="359"/>
    </location>
</feature>
<keyword evidence="3" id="KW-0012">Acyltransferase</keyword>
<evidence type="ECO:0000313" key="3">
    <source>
        <dbReference type="EMBL" id="GAA3925539.1"/>
    </source>
</evidence>
<feature type="transmembrane region" description="Helical" evidence="1">
    <location>
        <begin position="275"/>
        <end position="296"/>
    </location>
</feature>
<keyword evidence="4" id="KW-1185">Reference proteome</keyword>
<dbReference type="EMBL" id="BAAAZU010000010">
    <property type="protein sequence ID" value="GAA3925539.1"/>
    <property type="molecule type" value="Genomic_DNA"/>
</dbReference>
<gene>
    <name evidence="3" type="ORF">GCM10022229_19490</name>
</gene>
<feature type="transmembrane region" description="Helical" evidence="1">
    <location>
        <begin position="184"/>
        <end position="203"/>
    </location>
</feature>
<name>A0ABP7ML99_9GAMM</name>
<feature type="transmembrane region" description="Helical" evidence="1">
    <location>
        <begin position="54"/>
        <end position="79"/>
    </location>
</feature>
<reference evidence="4" key="1">
    <citation type="journal article" date="2019" name="Int. J. Syst. Evol. Microbiol.">
        <title>The Global Catalogue of Microorganisms (GCM) 10K type strain sequencing project: providing services to taxonomists for standard genome sequencing and annotation.</title>
        <authorList>
            <consortium name="The Broad Institute Genomics Platform"/>
            <consortium name="The Broad Institute Genome Sequencing Center for Infectious Disease"/>
            <person name="Wu L."/>
            <person name="Ma J."/>
        </authorList>
    </citation>
    <scope>NUCLEOTIDE SEQUENCE [LARGE SCALE GENOMIC DNA]</scope>
    <source>
        <strain evidence="4">JCM 16916</strain>
    </source>
</reference>
<dbReference type="PANTHER" id="PTHR36927:SF1">
    <property type="entry name" value="MDO-LIKE PROTEIN"/>
    <property type="match status" value="1"/>
</dbReference>
<feature type="transmembrane region" description="Helical" evidence="1">
    <location>
        <begin position="244"/>
        <end position="263"/>
    </location>
</feature>
<keyword evidence="1" id="KW-0812">Transmembrane</keyword>
<feature type="transmembrane region" description="Helical" evidence="1">
    <location>
        <begin position="317"/>
        <end position="335"/>
    </location>
</feature>
<keyword evidence="3" id="KW-0808">Transferase</keyword>
<dbReference type="InterPro" id="IPR002656">
    <property type="entry name" value="Acyl_transf_3_dom"/>
</dbReference>
<sequence>MPVPVPQERLHYMDHLRALAMLAGVLFHAALAYSPVMSGFFPTADRQSSVWVDAVVWGLHLVRMPLFFLVAGFFAAWVIDRRGGTALARQRLRRIALPFLLAWPLVWLALSSSTGWAAMNVEHPSAFLAMVREWMQLPDRPRAPPNTAHLWFLYYLLLFGVLHWVARTLGLGRLGQWLVRRPPAWLLAGLPLLLLPALASVSAPHPAPEGLLPQFWAIAFYGTFFALGTLVHGQPDWLARAQRAAPWLAVGCVVLYATFLWRLAVELPGQAHPTASWLVAALEAILSVWLTVLCLLAGQRLLHRPSATMQYLAQSAYWTYLLHLPLLFALQYLLMDLTLFWPLKFGLAMTTTLALCLVSYQLLVRHTPLRRFVG</sequence>
<feature type="transmembrane region" description="Helical" evidence="1">
    <location>
        <begin position="16"/>
        <end position="34"/>
    </location>
</feature>
<comment type="caution">
    <text evidence="3">The sequence shown here is derived from an EMBL/GenBank/DDBJ whole genome shotgun (WGS) entry which is preliminary data.</text>
</comment>
<dbReference type="Proteomes" id="UP001501727">
    <property type="component" value="Unassembled WGS sequence"/>
</dbReference>
<accession>A0ABP7ML99</accession>
<feature type="transmembrane region" description="Helical" evidence="1">
    <location>
        <begin position="100"/>
        <end position="119"/>
    </location>
</feature>
<feature type="transmembrane region" description="Helical" evidence="1">
    <location>
        <begin position="152"/>
        <end position="172"/>
    </location>
</feature>
<dbReference type="InterPro" id="IPR050623">
    <property type="entry name" value="Glucan_succinyl_AcylTrfase"/>
</dbReference>